<evidence type="ECO:0000313" key="1">
    <source>
        <dbReference type="EMBL" id="QCL10577.1"/>
    </source>
</evidence>
<accession>A0A7S4ZUG2</accession>
<geneLocation type="plasmid" evidence="1">
    <name>pC6.5d</name>
</geneLocation>
<organism evidence="1">
    <name type="scientific">Rhizobium rhizogenes</name>
    <name type="common">Agrobacterium rhizogenes</name>
    <dbReference type="NCBI Taxonomy" id="359"/>
    <lineage>
        <taxon>Bacteria</taxon>
        <taxon>Pseudomonadati</taxon>
        <taxon>Pseudomonadota</taxon>
        <taxon>Alphaproteobacteria</taxon>
        <taxon>Hyphomicrobiales</taxon>
        <taxon>Rhizobiaceae</taxon>
        <taxon>Rhizobium/Agrobacterium group</taxon>
        <taxon>Rhizobium</taxon>
    </lineage>
</organism>
<sequence length="86" mass="9627">MKIWVAIGAVTMVGALFLLKEFNPFISGPSAGQIATMMDIPIKDSSCRAAKSAPGYWCRYTSETGSHEFTGRRRFQEMDGRWYAVE</sequence>
<dbReference type="EMBL" id="MK318989">
    <property type="protein sequence ID" value="QCL10577.1"/>
    <property type="molecule type" value="Genomic_DNA"/>
</dbReference>
<name>A0A7S4ZUG2_RHIRH</name>
<gene>
    <name evidence="1" type="ORF">pC6.5d_684</name>
</gene>
<dbReference type="AlphaFoldDB" id="A0A7S4ZUG2"/>
<keyword evidence="1" id="KW-0614">Plasmid</keyword>
<protein>
    <submittedName>
        <fullName evidence="1">Uncharacterized protein</fullName>
    </submittedName>
</protein>
<proteinExistence type="predicted"/>
<reference evidence="1" key="1">
    <citation type="submission" date="2018-12" db="EMBL/GenBank/DDBJ databases">
        <title>Three Rhizobium rhizogenes strains isolated from the same crown gall tumor carry diverse plasmids.</title>
        <authorList>
            <person name="Pulawska J."/>
            <person name="Kuzmanovic N."/>
        </authorList>
    </citation>
    <scope>NUCLEOTIDE SEQUENCE</scope>
    <source>
        <strain evidence="1">C6.5</strain>
        <plasmid evidence="1">pC6.5d</plasmid>
    </source>
</reference>